<evidence type="ECO:0000313" key="1">
    <source>
        <dbReference type="EMBL" id="QFZ98735.1"/>
    </source>
</evidence>
<keyword evidence="1" id="KW-0496">Mitochondrion</keyword>
<proteinExistence type="predicted"/>
<reference evidence="1" key="1">
    <citation type="journal article" name="Front. Microbiol.">
        <title>Comparative Mitogenome Analysis Reveals Mitochondrial Genome Differentiation in Ectomycorrhizal and Asymbiotic Amanita Species.</title>
        <authorList>
            <person name="Li Q."/>
            <person name="He X."/>
            <person name="Ren Y."/>
            <person name="Xiong C."/>
            <person name="Jin X."/>
            <person name="Peng L."/>
            <person name="Huang W."/>
        </authorList>
    </citation>
    <scope>NUCLEOTIDE SEQUENCE</scope>
</reference>
<dbReference type="AlphaFoldDB" id="A0A5Q0N2K0"/>
<gene>
    <name evidence="1" type="primary">orf196</name>
</gene>
<sequence length="196" mass="23662">MKKLIKFLLFKLFKINKSLIQLIQSLIQLLQSLNQHLTYILNIESPMYIKKVEYYSKGRFLLYTLVNKKLEDNHKAIKSLFNTLINDEQFIKFGYRKVILVNAYFNNSYHAFHHNILINNNTTFDQYYEKIKDYIETTYDYSYSVDVIPMFKVWVWNVDMYANKNIKITKNATMIIKNKTPNNKREYHSYIEPIKP</sequence>
<dbReference type="EMBL" id="MK993561">
    <property type="protein sequence ID" value="QFZ98735.1"/>
    <property type="molecule type" value="Genomic_DNA"/>
</dbReference>
<accession>A0A5Q0N2K0</accession>
<name>A0A5Q0N2K0_9AGAR</name>
<protein>
    <submittedName>
        <fullName evidence="1">DNA polymerase type B</fullName>
    </submittedName>
</protein>
<geneLocation type="mitochondrion" evidence="1"/>
<dbReference type="GeneID" id="42438024"/>
<dbReference type="RefSeq" id="YP_009710786.1">
    <property type="nucleotide sequence ID" value="NC_045201.1"/>
</dbReference>
<organism evidence="1">
    <name type="scientific">Amanita thiersii</name>
    <dbReference type="NCBI Taxonomy" id="235537"/>
    <lineage>
        <taxon>Eukaryota</taxon>
        <taxon>Fungi</taxon>
        <taxon>Dikarya</taxon>
        <taxon>Basidiomycota</taxon>
        <taxon>Agaricomycotina</taxon>
        <taxon>Agaricomycetes</taxon>
        <taxon>Agaricomycetidae</taxon>
        <taxon>Agaricales</taxon>
        <taxon>Pluteineae</taxon>
        <taxon>Amanitaceae</taxon>
        <taxon>Amanita</taxon>
    </lineage>
</organism>